<sequence length="117" mass="12689">MSHCGSNANGWGQPSQNCFMQQPQFMNIPGMAPYAHQKCNKTCSSPCCSPYQFGSGTPQQFRPMMMAAPSRNPMMPMGNGHPNVNGIRLRCPSCCRPIGSCTCGCCKCGNCASKTYY</sequence>
<reference evidence="1" key="1">
    <citation type="submission" date="2021-06" db="EMBL/GenBank/DDBJ databases">
        <authorList>
            <person name="Hodson N. C."/>
            <person name="Mongue J. A."/>
            <person name="Jaron S. K."/>
        </authorList>
    </citation>
    <scope>NUCLEOTIDE SEQUENCE</scope>
</reference>
<protein>
    <submittedName>
        <fullName evidence="1">Uncharacterized protein</fullName>
    </submittedName>
</protein>
<accession>A0A8J2Q453</accession>
<keyword evidence="2" id="KW-1185">Reference proteome</keyword>
<evidence type="ECO:0000313" key="2">
    <source>
        <dbReference type="Proteomes" id="UP000708208"/>
    </source>
</evidence>
<dbReference type="Proteomes" id="UP000708208">
    <property type="component" value="Unassembled WGS sequence"/>
</dbReference>
<organism evidence="1 2">
    <name type="scientific">Allacma fusca</name>
    <dbReference type="NCBI Taxonomy" id="39272"/>
    <lineage>
        <taxon>Eukaryota</taxon>
        <taxon>Metazoa</taxon>
        <taxon>Ecdysozoa</taxon>
        <taxon>Arthropoda</taxon>
        <taxon>Hexapoda</taxon>
        <taxon>Collembola</taxon>
        <taxon>Symphypleona</taxon>
        <taxon>Sminthuridae</taxon>
        <taxon>Allacma</taxon>
    </lineage>
</organism>
<name>A0A8J2Q453_9HEXA</name>
<gene>
    <name evidence="1" type="ORF">AFUS01_LOCUS42467</name>
</gene>
<dbReference type="AlphaFoldDB" id="A0A8J2Q453"/>
<proteinExistence type="predicted"/>
<evidence type="ECO:0000313" key="1">
    <source>
        <dbReference type="EMBL" id="CAG7832801.1"/>
    </source>
</evidence>
<dbReference type="EMBL" id="CAJVCH010567006">
    <property type="protein sequence ID" value="CAG7832801.1"/>
    <property type="molecule type" value="Genomic_DNA"/>
</dbReference>
<comment type="caution">
    <text evidence="1">The sequence shown here is derived from an EMBL/GenBank/DDBJ whole genome shotgun (WGS) entry which is preliminary data.</text>
</comment>